<keyword evidence="4" id="KW-0788">Thiol protease</keyword>
<keyword evidence="2" id="KW-0645">Protease</keyword>
<dbReference type="InterPro" id="IPR011992">
    <property type="entry name" value="EF-hand-dom_pair"/>
</dbReference>
<dbReference type="Pfam" id="PF00648">
    <property type="entry name" value="Peptidase_C2"/>
    <property type="match status" value="1"/>
</dbReference>
<dbReference type="EMBL" id="HBGU01023898">
    <property type="protein sequence ID" value="CAD9440918.1"/>
    <property type="molecule type" value="Transcribed_RNA"/>
</dbReference>
<dbReference type="Gene3D" id="1.10.238.10">
    <property type="entry name" value="EF-hand"/>
    <property type="match status" value="1"/>
</dbReference>
<dbReference type="InterPro" id="IPR002048">
    <property type="entry name" value="EF_hand_dom"/>
</dbReference>
<feature type="domain" description="EF-hand" evidence="9">
    <location>
        <begin position="250"/>
        <end position="285"/>
    </location>
</feature>
<dbReference type="PANTHER" id="PTHR10183">
    <property type="entry name" value="CALPAIN"/>
    <property type="match status" value="1"/>
</dbReference>
<dbReference type="AlphaFoldDB" id="A0A7S2D0N5"/>
<dbReference type="InterPro" id="IPR038765">
    <property type="entry name" value="Papain-like_cys_pep_sf"/>
</dbReference>
<dbReference type="PROSITE" id="PS50203">
    <property type="entry name" value="CALPAIN_CAT"/>
    <property type="match status" value="1"/>
</dbReference>
<evidence type="ECO:0000259" key="9">
    <source>
        <dbReference type="PROSITE" id="PS50222"/>
    </source>
</evidence>
<evidence type="ECO:0000256" key="5">
    <source>
        <dbReference type="ARBA" id="ARBA00022837"/>
    </source>
</evidence>
<evidence type="ECO:0000313" key="10">
    <source>
        <dbReference type="EMBL" id="CAD9440918.1"/>
    </source>
</evidence>
<comment type="similarity">
    <text evidence="1">Belongs to the peptidase C2 family.</text>
</comment>
<dbReference type="InterPro" id="IPR018247">
    <property type="entry name" value="EF_Hand_1_Ca_BS"/>
</dbReference>
<dbReference type="PANTHER" id="PTHR10183:SF379">
    <property type="entry name" value="CALPAIN-5"/>
    <property type="match status" value="1"/>
</dbReference>
<dbReference type="SUPFAM" id="SSF54001">
    <property type="entry name" value="Cysteine proteinases"/>
    <property type="match status" value="1"/>
</dbReference>
<evidence type="ECO:0000256" key="7">
    <source>
        <dbReference type="PROSITE-ProRule" id="PRU00239"/>
    </source>
</evidence>
<keyword evidence="3" id="KW-0378">Hydrolase</keyword>
<organism evidence="10">
    <name type="scientific">Haptolina brevifila</name>
    <dbReference type="NCBI Taxonomy" id="156173"/>
    <lineage>
        <taxon>Eukaryota</taxon>
        <taxon>Haptista</taxon>
        <taxon>Haptophyta</taxon>
        <taxon>Prymnesiophyceae</taxon>
        <taxon>Prymnesiales</taxon>
        <taxon>Prymnesiaceae</taxon>
        <taxon>Haptolina</taxon>
    </lineage>
</organism>
<accession>A0A7S2D0N5</accession>
<evidence type="ECO:0000256" key="3">
    <source>
        <dbReference type="ARBA" id="ARBA00022801"/>
    </source>
</evidence>
<feature type="active site" evidence="6">
    <location>
        <position position="99"/>
    </location>
</feature>
<dbReference type="Pfam" id="PF13499">
    <property type="entry name" value="EF-hand_7"/>
    <property type="match status" value="1"/>
</dbReference>
<evidence type="ECO:0000256" key="1">
    <source>
        <dbReference type="ARBA" id="ARBA00007623"/>
    </source>
</evidence>
<evidence type="ECO:0000256" key="2">
    <source>
        <dbReference type="ARBA" id="ARBA00022670"/>
    </source>
</evidence>
<feature type="domain" description="EF-hand" evidence="9">
    <location>
        <begin position="212"/>
        <end position="247"/>
    </location>
</feature>
<feature type="domain" description="Calpain catalytic" evidence="8">
    <location>
        <begin position="66"/>
        <end position="158"/>
    </location>
</feature>
<evidence type="ECO:0000259" key="8">
    <source>
        <dbReference type="PROSITE" id="PS50203"/>
    </source>
</evidence>
<evidence type="ECO:0000256" key="6">
    <source>
        <dbReference type="PIRSR" id="PIRSR622684-1"/>
    </source>
</evidence>
<dbReference type="InterPro" id="IPR001300">
    <property type="entry name" value="Peptidase_C2_calpain_cat"/>
</dbReference>
<dbReference type="CDD" id="cd00051">
    <property type="entry name" value="EFh"/>
    <property type="match status" value="1"/>
</dbReference>
<keyword evidence="5" id="KW-0106">Calcium</keyword>
<dbReference type="PROSITE" id="PS00018">
    <property type="entry name" value="EF_HAND_1"/>
    <property type="match status" value="1"/>
</dbReference>
<evidence type="ECO:0008006" key="11">
    <source>
        <dbReference type="Google" id="ProtNLM"/>
    </source>
</evidence>
<sequence>MNTAPLCCVRMARFPFWSARNAHHGASFRTVPGSADLDTEGLFSLLKGNDLQDGIMSASIGGEGQQKEARRDDGLVAAHVFSILQVAEVQGLRLIQLRNPWGSAFEWNGRWSDESISWDEHPEIKQEVGFEPGPNGLFWMAFDEFASIFDSIQSCSTAAAKAKAEVGNVFWTKRIITRRGKNAISTRITRLRMDWQADSASEDASTSSPQAALEERLRSAFSNFDLNQDNVLSASELRKILTRSGGGHALSDEDVEELIALMDWNGDGALSVEEFIQGWAMLESASGAAEVPAHQVPLLPIQE</sequence>
<dbReference type="GO" id="GO:0006508">
    <property type="term" value="P:proteolysis"/>
    <property type="evidence" value="ECO:0007669"/>
    <property type="project" value="UniProtKB-KW"/>
</dbReference>
<name>A0A7S2D0N5_9EUKA</name>
<dbReference type="InterPro" id="IPR022684">
    <property type="entry name" value="Calpain_cysteine_protease"/>
</dbReference>
<dbReference type="GO" id="GO:0005509">
    <property type="term" value="F:calcium ion binding"/>
    <property type="evidence" value="ECO:0007669"/>
    <property type="project" value="InterPro"/>
</dbReference>
<comment type="caution">
    <text evidence="7">Lacks conserved residue(s) required for the propagation of feature annotation.</text>
</comment>
<dbReference type="GO" id="GO:0004198">
    <property type="term" value="F:calcium-dependent cysteine-type endopeptidase activity"/>
    <property type="evidence" value="ECO:0007669"/>
    <property type="project" value="InterPro"/>
</dbReference>
<dbReference type="Gene3D" id="3.90.70.10">
    <property type="entry name" value="Cysteine proteinases"/>
    <property type="match status" value="1"/>
</dbReference>
<dbReference type="SMART" id="SM00054">
    <property type="entry name" value="EFh"/>
    <property type="match status" value="2"/>
</dbReference>
<proteinExistence type="inferred from homology"/>
<feature type="active site" evidence="6">
    <location>
        <position position="79"/>
    </location>
</feature>
<protein>
    <recommendedName>
        <fullName evidence="11">Calmodulin</fullName>
    </recommendedName>
</protein>
<dbReference type="PROSITE" id="PS50222">
    <property type="entry name" value="EF_HAND_2"/>
    <property type="match status" value="2"/>
</dbReference>
<dbReference type="SUPFAM" id="SSF47473">
    <property type="entry name" value="EF-hand"/>
    <property type="match status" value="1"/>
</dbReference>
<gene>
    <name evidence="10" type="ORF">CBRE1094_LOCUS12997</name>
</gene>
<reference evidence="10" key="1">
    <citation type="submission" date="2021-01" db="EMBL/GenBank/DDBJ databases">
        <authorList>
            <person name="Corre E."/>
            <person name="Pelletier E."/>
            <person name="Niang G."/>
            <person name="Scheremetjew M."/>
            <person name="Finn R."/>
            <person name="Kale V."/>
            <person name="Holt S."/>
            <person name="Cochrane G."/>
            <person name="Meng A."/>
            <person name="Brown T."/>
            <person name="Cohen L."/>
        </authorList>
    </citation>
    <scope>NUCLEOTIDE SEQUENCE</scope>
    <source>
        <strain evidence="10">UTEX LB 985</strain>
    </source>
</reference>
<evidence type="ECO:0000256" key="4">
    <source>
        <dbReference type="ARBA" id="ARBA00022807"/>
    </source>
</evidence>